<dbReference type="Gene3D" id="3.90.1720.10">
    <property type="entry name" value="endopeptidase domain like (from Nostoc punctiforme)"/>
    <property type="match status" value="1"/>
</dbReference>
<keyword evidence="2" id="KW-0645">Protease</keyword>
<comment type="similarity">
    <text evidence="1">Belongs to the peptidase C40 family.</text>
</comment>
<evidence type="ECO:0000256" key="4">
    <source>
        <dbReference type="ARBA" id="ARBA00022807"/>
    </source>
</evidence>
<gene>
    <name evidence="6" type="ORF">H1191_03960</name>
</gene>
<feature type="domain" description="NlpC/P60" evidence="5">
    <location>
        <begin position="173"/>
        <end position="298"/>
    </location>
</feature>
<proteinExistence type="inferred from homology"/>
<keyword evidence="4" id="KW-0788">Thiol protease</keyword>
<keyword evidence="3" id="KW-0378">Hydrolase</keyword>
<dbReference type="InterPro" id="IPR057812">
    <property type="entry name" value="SH3_YKFC_2nd"/>
</dbReference>
<dbReference type="SUPFAM" id="SSF54001">
    <property type="entry name" value="Cysteine proteinases"/>
    <property type="match status" value="1"/>
</dbReference>
<protein>
    <submittedName>
        <fullName evidence="6">C40 family peptidase</fullName>
    </submittedName>
</protein>
<evidence type="ECO:0000313" key="7">
    <source>
        <dbReference type="Proteomes" id="UP000535491"/>
    </source>
</evidence>
<evidence type="ECO:0000259" key="5">
    <source>
        <dbReference type="PROSITE" id="PS51935"/>
    </source>
</evidence>
<dbReference type="Pfam" id="PF00877">
    <property type="entry name" value="NLPC_P60"/>
    <property type="match status" value="1"/>
</dbReference>
<evidence type="ECO:0000256" key="1">
    <source>
        <dbReference type="ARBA" id="ARBA00007074"/>
    </source>
</evidence>
<dbReference type="RefSeq" id="WP_181750687.1">
    <property type="nucleotide sequence ID" value="NZ_JACEIQ010000002.1"/>
</dbReference>
<accession>A0A7W2A851</accession>
<organism evidence="6 7">
    <name type="scientific">Paenactinomyces guangxiensis</name>
    <dbReference type="NCBI Taxonomy" id="1490290"/>
    <lineage>
        <taxon>Bacteria</taxon>
        <taxon>Bacillati</taxon>
        <taxon>Bacillota</taxon>
        <taxon>Bacilli</taxon>
        <taxon>Bacillales</taxon>
        <taxon>Thermoactinomycetaceae</taxon>
        <taxon>Paenactinomyces</taxon>
    </lineage>
</organism>
<evidence type="ECO:0000313" key="6">
    <source>
        <dbReference type="EMBL" id="MBA4493458.1"/>
    </source>
</evidence>
<dbReference type="EMBL" id="JACEIQ010000002">
    <property type="protein sequence ID" value="MBA4493458.1"/>
    <property type="molecule type" value="Genomic_DNA"/>
</dbReference>
<evidence type="ECO:0000256" key="3">
    <source>
        <dbReference type="ARBA" id="ARBA00022801"/>
    </source>
</evidence>
<dbReference type="Proteomes" id="UP000535491">
    <property type="component" value="Unassembled WGS sequence"/>
</dbReference>
<dbReference type="InterPro" id="IPR038765">
    <property type="entry name" value="Papain-like_cys_pep_sf"/>
</dbReference>
<dbReference type="PANTHER" id="PTHR47053:SF3">
    <property type="entry name" value="GAMMA-D-GLUTAMYL-L-LYSINE DIPEPTIDYL-PEPTIDASE"/>
    <property type="match status" value="1"/>
</dbReference>
<dbReference type="GO" id="GO:0006508">
    <property type="term" value="P:proteolysis"/>
    <property type="evidence" value="ECO:0007669"/>
    <property type="project" value="UniProtKB-KW"/>
</dbReference>
<reference evidence="6 7" key="1">
    <citation type="submission" date="2020-07" db="EMBL/GenBank/DDBJ databases">
        <authorList>
            <person name="Feng H."/>
        </authorList>
    </citation>
    <scope>NUCLEOTIDE SEQUENCE [LARGE SCALE GENOMIC DNA]</scope>
    <source>
        <strain evidence="7">s-10</strain>
    </source>
</reference>
<dbReference type="PROSITE" id="PS51935">
    <property type="entry name" value="NLPC_P60"/>
    <property type="match status" value="1"/>
</dbReference>
<evidence type="ECO:0000256" key="2">
    <source>
        <dbReference type="ARBA" id="ARBA00022670"/>
    </source>
</evidence>
<dbReference type="InterPro" id="IPR000064">
    <property type="entry name" value="NLP_P60_dom"/>
</dbReference>
<dbReference type="GO" id="GO:0008234">
    <property type="term" value="F:cysteine-type peptidase activity"/>
    <property type="evidence" value="ECO:0007669"/>
    <property type="project" value="UniProtKB-KW"/>
</dbReference>
<name>A0A7W2A851_9BACL</name>
<dbReference type="Pfam" id="PF23795">
    <property type="entry name" value="SH3_YKFC_2nd"/>
    <property type="match status" value="1"/>
</dbReference>
<keyword evidence="7" id="KW-1185">Reference proteome</keyword>
<dbReference type="Gene3D" id="2.30.30.40">
    <property type="entry name" value="SH3 Domains"/>
    <property type="match status" value="1"/>
</dbReference>
<dbReference type="PANTHER" id="PTHR47053">
    <property type="entry name" value="MUREIN DD-ENDOPEPTIDASE MEPH-RELATED"/>
    <property type="match status" value="1"/>
</dbReference>
<dbReference type="AlphaFoldDB" id="A0A7W2A851"/>
<sequence>MQVQYIQVSVSNLWVHKDQLFDEDEMALANYVEISKWFSQLPLRLKATRKRLESQLLYGEPVLIEQDLGDWLKVYAKEQFTTKSSSGYPGWIPSNHIVFNEKYHSLYSQGVFAYVMSKTANLELEDGTIQLLSFMTKLPLVKQIGEYVVVLTPQGDEAKLLKSHVAIRHKQEVITDIDLASLASQFLKVPFIGGGASSFGFDCSGLLFRLYQAKGIQVPRDVNDQITHGQNVPLSEIKTGDLLYFKTDPEDCERVSHAGIYIGNSDFISARRTGMPIRVSSLSENYYKERFWGARRYVAPEI</sequence>
<comment type="caution">
    <text evidence="6">The sequence shown here is derived from an EMBL/GenBank/DDBJ whole genome shotgun (WGS) entry which is preliminary data.</text>
</comment>
<dbReference type="InterPro" id="IPR051202">
    <property type="entry name" value="Peptidase_C40"/>
</dbReference>